<keyword evidence="4" id="KW-1185">Reference proteome</keyword>
<feature type="domain" description="FAM194 C-terminal" evidence="2">
    <location>
        <begin position="247"/>
        <end position="436"/>
    </location>
</feature>
<organism evidence="3 4">
    <name type="scientific">Zoarces viviparus</name>
    <name type="common">Viviparous eelpout</name>
    <name type="synonym">Blennius viviparus</name>
    <dbReference type="NCBI Taxonomy" id="48416"/>
    <lineage>
        <taxon>Eukaryota</taxon>
        <taxon>Metazoa</taxon>
        <taxon>Chordata</taxon>
        <taxon>Craniata</taxon>
        <taxon>Vertebrata</taxon>
        <taxon>Euteleostomi</taxon>
        <taxon>Actinopterygii</taxon>
        <taxon>Neopterygii</taxon>
        <taxon>Teleostei</taxon>
        <taxon>Neoteleostei</taxon>
        <taxon>Acanthomorphata</taxon>
        <taxon>Eupercaria</taxon>
        <taxon>Perciformes</taxon>
        <taxon>Cottioidei</taxon>
        <taxon>Zoarcales</taxon>
        <taxon>Zoarcidae</taxon>
        <taxon>Zoarcinae</taxon>
        <taxon>Zoarces</taxon>
    </lineage>
</organism>
<protein>
    <recommendedName>
        <fullName evidence="2">FAM194 C-terminal domain-containing protein</fullName>
    </recommendedName>
</protein>
<name>A0AAW1FSJ9_ZOAVI</name>
<comment type="caution">
    <text evidence="3">The sequence shown here is derived from an EMBL/GenBank/DDBJ whole genome shotgun (WGS) entry which is preliminary data.</text>
</comment>
<proteinExistence type="predicted"/>
<accession>A0AAW1FSJ9</accession>
<dbReference type="InterPro" id="IPR029281">
    <property type="entry name" value="FAM194_C"/>
</dbReference>
<dbReference type="PANTHER" id="PTHR23093:SF18">
    <property type="entry name" value="GLUTAMATE RICH 6"/>
    <property type="match status" value="1"/>
</dbReference>
<feature type="region of interest" description="Disordered" evidence="1">
    <location>
        <begin position="84"/>
        <end position="126"/>
    </location>
</feature>
<evidence type="ECO:0000256" key="1">
    <source>
        <dbReference type="SAM" id="MobiDB-lite"/>
    </source>
</evidence>
<feature type="region of interest" description="Disordered" evidence="1">
    <location>
        <begin position="31"/>
        <end position="72"/>
    </location>
</feature>
<dbReference type="PANTHER" id="PTHR23093">
    <property type="entry name" value="SIMILAR TO CHROMOSOME 3 OPEN READING FRAME 20"/>
    <property type="match status" value="1"/>
</dbReference>
<feature type="compositionally biased region" description="Polar residues" evidence="1">
    <location>
        <begin position="52"/>
        <end position="67"/>
    </location>
</feature>
<dbReference type="Pfam" id="PF14977">
    <property type="entry name" value="FAM194"/>
    <property type="match status" value="1"/>
</dbReference>
<dbReference type="AlphaFoldDB" id="A0AAW1FSJ9"/>
<gene>
    <name evidence="3" type="ORF">VZT92_005279</name>
</gene>
<evidence type="ECO:0000313" key="4">
    <source>
        <dbReference type="Proteomes" id="UP001488805"/>
    </source>
</evidence>
<evidence type="ECO:0000259" key="2">
    <source>
        <dbReference type="Pfam" id="PF14977"/>
    </source>
</evidence>
<dbReference type="Proteomes" id="UP001488805">
    <property type="component" value="Unassembled WGS sequence"/>
</dbReference>
<evidence type="ECO:0000313" key="3">
    <source>
        <dbReference type="EMBL" id="KAK9537685.1"/>
    </source>
</evidence>
<feature type="region of interest" description="Disordered" evidence="1">
    <location>
        <begin position="439"/>
        <end position="470"/>
    </location>
</feature>
<dbReference type="EMBL" id="JBCEZU010000034">
    <property type="protein sequence ID" value="KAK9537685.1"/>
    <property type="molecule type" value="Genomic_DNA"/>
</dbReference>
<reference evidence="3 4" key="1">
    <citation type="journal article" date="2024" name="Genome Biol. Evol.">
        <title>Chromosome-level genome assembly of the viviparous eelpout Zoarces viviparus.</title>
        <authorList>
            <person name="Fuhrmann N."/>
            <person name="Brasseur M.V."/>
            <person name="Bakowski C.E."/>
            <person name="Podsiadlowski L."/>
            <person name="Prost S."/>
            <person name="Krehenwinkel H."/>
            <person name="Mayer C."/>
        </authorList>
    </citation>
    <scope>NUCLEOTIDE SEQUENCE [LARGE SCALE GENOMIC DNA]</scope>
    <source>
        <strain evidence="3">NO-MEL_2022_Ind0_liver</strain>
    </source>
</reference>
<feature type="compositionally biased region" description="Basic and acidic residues" evidence="1">
    <location>
        <begin position="32"/>
        <end position="51"/>
    </location>
</feature>
<feature type="region of interest" description="Disordered" evidence="1">
    <location>
        <begin position="175"/>
        <end position="204"/>
    </location>
</feature>
<sequence length="470" mass="52477">MRFIGMITSTEYLTIRTFDGRVVRVSVATQTDWEHEEERSQDDERPNRETSKAPQNNLELTSEQSVPKNMKSKLEISPDNEALDSLSKETPQTPAACQGETEESSTNLDKIPFSRGSQSAKGPPQTVKNIRRQLLKKPPVTSDQIANSVGPEETAWKSSEILEGAAVITKKPVTDRDLAKQKDHRLKGLQVESSSDHPTPKAGNTQHVSVVLHDQSRVFSILNFVIVDLKSTFSFNGNNSGAKRTTPLVKHYNNGQTFLVIFPDGAGQVRYPSGRLAILLSAEPGCVVALEDKQLQPHIQALFTSRGQGTCYHNNGCIWVNLTPRGGTYWSDTGDLKKQWGWLDNQCHAHAPPYQPLRLTLSPNIKIHIQSQEHIGITFTSGKRTVQLNVGAKLKSNQDIGLTLPGPDTLQKYRQQKSAEIDVLLQNIQSLTNYQKNVNPWKVKPQQRPVSQMERRKLPVNQHQPAKETP</sequence>